<evidence type="ECO:0000313" key="2">
    <source>
        <dbReference type="EMBL" id="KAJ1132786.1"/>
    </source>
</evidence>
<organism evidence="2 3">
    <name type="scientific">Pleurodeles waltl</name>
    <name type="common">Iberian ribbed newt</name>
    <dbReference type="NCBI Taxonomy" id="8319"/>
    <lineage>
        <taxon>Eukaryota</taxon>
        <taxon>Metazoa</taxon>
        <taxon>Chordata</taxon>
        <taxon>Craniata</taxon>
        <taxon>Vertebrata</taxon>
        <taxon>Euteleostomi</taxon>
        <taxon>Amphibia</taxon>
        <taxon>Batrachia</taxon>
        <taxon>Caudata</taxon>
        <taxon>Salamandroidea</taxon>
        <taxon>Salamandridae</taxon>
        <taxon>Pleurodelinae</taxon>
        <taxon>Pleurodeles</taxon>
    </lineage>
</organism>
<protein>
    <submittedName>
        <fullName evidence="2">Uncharacterized protein</fullName>
    </submittedName>
</protein>
<dbReference type="Proteomes" id="UP001066276">
    <property type="component" value="Chromosome 7"/>
</dbReference>
<feature type="compositionally biased region" description="Polar residues" evidence="1">
    <location>
        <begin position="351"/>
        <end position="370"/>
    </location>
</feature>
<proteinExistence type="predicted"/>
<comment type="caution">
    <text evidence="2">The sequence shown here is derived from an EMBL/GenBank/DDBJ whole genome shotgun (WGS) entry which is preliminary data.</text>
</comment>
<gene>
    <name evidence="2" type="ORF">NDU88_011087</name>
</gene>
<keyword evidence="3" id="KW-1185">Reference proteome</keyword>
<dbReference type="EMBL" id="JANPWB010000011">
    <property type="protein sequence ID" value="KAJ1132786.1"/>
    <property type="molecule type" value="Genomic_DNA"/>
</dbReference>
<evidence type="ECO:0000313" key="3">
    <source>
        <dbReference type="Proteomes" id="UP001066276"/>
    </source>
</evidence>
<accession>A0AAV7PWS3</accession>
<reference evidence="2" key="1">
    <citation type="journal article" date="2022" name="bioRxiv">
        <title>Sequencing and chromosome-scale assembly of the giantPleurodeles waltlgenome.</title>
        <authorList>
            <person name="Brown T."/>
            <person name="Elewa A."/>
            <person name="Iarovenko S."/>
            <person name="Subramanian E."/>
            <person name="Araus A.J."/>
            <person name="Petzold A."/>
            <person name="Susuki M."/>
            <person name="Suzuki K.-i.T."/>
            <person name="Hayashi T."/>
            <person name="Toyoda A."/>
            <person name="Oliveira C."/>
            <person name="Osipova E."/>
            <person name="Leigh N.D."/>
            <person name="Simon A."/>
            <person name="Yun M.H."/>
        </authorList>
    </citation>
    <scope>NUCLEOTIDE SEQUENCE</scope>
    <source>
        <strain evidence="2">20211129_DDA</strain>
        <tissue evidence="2">Liver</tissue>
    </source>
</reference>
<evidence type="ECO:0000256" key="1">
    <source>
        <dbReference type="SAM" id="MobiDB-lite"/>
    </source>
</evidence>
<name>A0AAV7PWS3_PLEWA</name>
<feature type="region of interest" description="Disordered" evidence="1">
    <location>
        <begin position="350"/>
        <end position="373"/>
    </location>
</feature>
<sequence>MQPQGPRCPPSKPTAFTHLFAFPTARGKWALWASLHPVVVDSQQHITIERVVLSACQKGPGHISAPAPLYNSPGQLISLLNGPCSAAKVCVPSGHRLGDFARSSRVATSAPQSRCSLSVVSQELAVTNRPLICTAGHTTRAFAVPAPHSSGHLFQRTLSLKHRRSLRAVSQELAVTNRPPVCTAGCRPCDSHLHRFSTPFLWPPFPAHSLLASPPQPQGRPTRACHYQSASDLHRWPRDPCFYHLNAPLFRPPLPVHSLPAAPPQPQGRPTRACHYQSAADLHRRPRGLCFHRLSTPSFRPPLTAYSLPAARPQPQGCLTKACRYQSAFDLHHQLPAAWPVLPPSQHPVPQATSFSTLSPCSTATASGPSPRNVPLPVGLLSAPLDASHVSRSFTVSAPRSSGHLFQRTLSLQHHRSLRAVFQELAKTN</sequence>
<dbReference type="AlphaFoldDB" id="A0AAV7PWS3"/>